<protein>
    <submittedName>
        <fullName evidence="2">Uncharacterized protein</fullName>
    </submittedName>
</protein>
<accession>A0AAD7BHX4</accession>
<evidence type="ECO:0000256" key="1">
    <source>
        <dbReference type="SAM" id="Phobius"/>
    </source>
</evidence>
<keyword evidence="1" id="KW-0812">Transmembrane</keyword>
<dbReference type="Proteomes" id="UP001221757">
    <property type="component" value="Unassembled WGS sequence"/>
</dbReference>
<dbReference type="AlphaFoldDB" id="A0AAD7BHX4"/>
<proteinExistence type="predicted"/>
<name>A0AAD7BHX4_MYCRO</name>
<evidence type="ECO:0000313" key="2">
    <source>
        <dbReference type="EMBL" id="KAJ7621666.1"/>
    </source>
</evidence>
<dbReference type="EMBL" id="JARKIE010000675">
    <property type="protein sequence ID" value="KAJ7621666.1"/>
    <property type="molecule type" value="Genomic_DNA"/>
</dbReference>
<evidence type="ECO:0000313" key="3">
    <source>
        <dbReference type="Proteomes" id="UP001221757"/>
    </source>
</evidence>
<feature type="transmembrane region" description="Helical" evidence="1">
    <location>
        <begin position="103"/>
        <end position="120"/>
    </location>
</feature>
<keyword evidence="1" id="KW-0472">Membrane</keyword>
<comment type="caution">
    <text evidence="2">The sequence shown here is derived from an EMBL/GenBank/DDBJ whole genome shotgun (WGS) entry which is preliminary data.</text>
</comment>
<reference evidence="2" key="1">
    <citation type="submission" date="2023-03" db="EMBL/GenBank/DDBJ databases">
        <title>Massive genome expansion in bonnet fungi (Mycena s.s.) driven by repeated elements and novel gene families across ecological guilds.</title>
        <authorList>
            <consortium name="Lawrence Berkeley National Laboratory"/>
            <person name="Harder C.B."/>
            <person name="Miyauchi S."/>
            <person name="Viragh M."/>
            <person name="Kuo A."/>
            <person name="Thoen E."/>
            <person name="Andreopoulos B."/>
            <person name="Lu D."/>
            <person name="Skrede I."/>
            <person name="Drula E."/>
            <person name="Henrissat B."/>
            <person name="Morin E."/>
            <person name="Kohler A."/>
            <person name="Barry K."/>
            <person name="LaButti K."/>
            <person name="Morin E."/>
            <person name="Salamov A."/>
            <person name="Lipzen A."/>
            <person name="Mereny Z."/>
            <person name="Hegedus B."/>
            <person name="Baldrian P."/>
            <person name="Stursova M."/>
            <person name="Weitz H."/>
            <person name="Taylor A."/>
            <person name="Grigoriev I.V."/>
            <person name="Nagy L.G."/>
            <person name="Martin F."/>
            <person name="Kauserud H."/>
        </authorList>
    </citation>
    <scope>NUCLEOTIDE SEQUENCE</scope>
    <source>
        <strain evidence="2">CBHHK067</strain>
    </source>
</reference>
<keyword evidence="3" id="KW-1185">Reference proteome</keyword>
<sequence length="145" mass="16910">MPRCREHARSGWARRERARARPRCRALAWCWDKPGPVVERAPPVNRIRRIHGSDKRNIMRRNETHKPTPRPRPLIQGLVAMVWMRARTRTPRDPVEESRRRRAVAVLAMTRVVVLVLVVVRRKVKVGFKINGEPLKEGAGREHTT</sequence>
<organism evidence="2 3">
    <name type="scientific">Mycena rosella</name>
    <name type="common">Pink bonnet</name>
    <name type="synonym">Agaricus rosellus</name>
    <dbReference type="NCBI Taxonomy" id="1033263"/>
    <lineage>
        <taxon>Eukaryota</taxon>
        <taxon>Fungi</taxon>
        <taxon>Dikarya</taxon>
        <taxon>Basidiomycota</taxon>
        <taxon>Agaricomycotina</taxon>
        <taxon>Agaricomycetes</taxon>
        <taxon>Agaricomycetidae</taxon>
        <taxon>Agaricales</taxon>
        <taxon>Marasmiineae</taxon>
        <taxon>Mycenaceae</taxon>
        <taxon>Mycena</taxon>
    </lineage>
</organism>
<keyword evidence="1" id="KW-1133">Transmembrane helix</keyword>
<gene>
    <name evidence="2" type="ORF">B0H17DRAFT_1188426</name>
</gene>